<dbReference type="SUPFAM" id="SSF51395">
    <property type="entry name" value="FMN-linked oxidoreductases"/>
    <property type="match status" value="1"/>
</dbReference>
<comment type="similarity">
    <text evidence="3">Belongs to the FMN-dependent alpha-hydroxy acid dehydrogenase family.</text>
</comment>
<protein>
    <submittedName>
        <fullName evidence="5">Lactate 2-monooxygenase</fullName>
    </submittedName>
</protein>
<keyword evidence="2" id="KW-0560">Oxidoreductase</keyword>
<gene>
    <name evidence="5" type="ORF">GCM10010531_38510</name>
</gene>
<dbReference type="PANTHER" id="PTHR10578">
    <property type="entry name" value="S -2-HYDROXY-ACID OXIDASE-RELATED"/>
    <property type="match status" value="1"/>
</dbReference>
<accession>A0ABP6PJ73</accession>
<dbReference type="EMBL" id="BAAAVV010000013">
    <property type="protein sequence ID" value="GAA3180688.1"/>
    <property type="molecule type" value="Genomic_DNA"/>
</dbReference>
<sequence>MQPVDEAGAGRRRQNEVYRAGVFGHLPRVPVAARELQAKAKRALGARAYSYVAGGAGDEHTQRANRAAFDRWAVVPRVLRDVSVRDTSIELFGRRLPAPLLLGPVGALELVHGEADLAVARAAASLGVPMVFSNQASVAMEDCAAAMGDAPRWFQLYWSTSDELVESLVGRAEAAGCDALVVTLDTTMLGWRPRDLDQGHLPFALGKGIAQYTSDPVFRRLVEERAAAPAPAEPQPRPTPAAVRALVGMTRAWPGSFRDNLRSPLPRAAVETFLSIYSRPSITWDDLAWLRARTRLPILLKGVLHPDDARRALDCGVDGVVVSTHGGRQVDRSIASLDALPEIVGAVAGRAPVLLDSGVRTGADVFTAVALGATAVLLGRPFAWGLALGGEDGVRQVVSDVLGEFDLTLGLTGHTAVDQLSPDVLRRVG</sequence>
<evidence type="ECO:0000259" key="4">
    <source>
        <dbReference type="PROSITE" id="PS51349"/>
    </source>
</evidence>
<evidence type="ECO:0000256" key="2">
    <source>
        <dbReference type="ARBA" id="ARBA00023002"/>
    </source>
</evidence>
<feature type="domain" description="FMN hydroxy acid dehydrogenase" evidence="4">
    <location>
        <begin position="25"/>
        <end position="429"/>
    </location>
</feature>
<evidence type="ECO:0000256" key="1">
    <source>
        <dbReference type="ARBA" id="ARBA00001917"/>
    </source>
</evidence>
<comment type="caution">
    <text evidence="5">The sequence shown here is derived from an EMBL/GenBank/DDBJ whole genome shotgun (WGS) entry which is preliminary data.</text>
</comment>
<organism evidence="5 6">
    <name type="scientific">Blastococcus jejuensis</name>
    <dbReference type="NCBI Taxonomy" id="351224"/>
    <lineage>
        <taxon>Bacteria</taxon>
        <taxon>Bacillati</taxon>
        <taxon>Actinomycetota</taxon>
        <taxon>Actinomycetes</taxon>
        <taxon>Geodermatophilales</taxon>
        <taxon>Geodermatophilaceae</taxon>
        <taxon>Blastococcus</taxon>
    </lineage>
</organism>
<proteinExistence type="inferred from homology"/>
<comment type="cofactor">
    <cofactor evidence="1">
        <name>FMN</name>
        <dbReference type="ChEBI" id="CHEBI:58210"/>
    </cofactor>
</comment>
<dbReference type="PANTHER" id="PTHR10578:SF143">
    <property type="entry name" value="FMN-DEPENDENT ALPHA-HYDROXY ACID DEHYDROGENASE PB1A11.03"/>
    <property type="match status" value="1"/>
</dbReference>
<dbReference type="InterPro" id="IPR012133">
    <property type="entry name" value="Alpha-hydoxy_acid_DH_FMN"/>
</dbReference>
<reference evidence="6" key="1">
    <citation type="journal article" date="2019" name="Int. J. Syst. Evol. Microbiol.">
        <title>The Global Catalogue of Microorganisms (GCM) 10K type strain sequencing project: providing services to taxonomists for standard genome sequencing and annotation.</title>
        <authorList>
            <consortium name="The Broad Institute Genomics Platform"/>
            <consortium name="The Broad Institute Genome Sequencing Center for Infectious Disease"/>
            <person name="Wu L."/>
            <person name="Ma J."/>
        </authorList>
    </citation>
    <scope>NUCLEOTIDE SEQUENCE [LARGE SCALE GENOMIC DNA]</scope>
    <source>
        <strain evidence="6">JCM 15614</strain>
    </source>
</reference>
<dbReference type="InterPro" id="IPR000262">
    <property type="entry name" value="FMN-dep_DH"/>
</dbReference>
<dbReference type="InterPro" id="IPR037396">
    <property type="entry name" value="FMN_HAD"/>
</dbReference>
<dbReference type="Gene3D" id="3.20.20.70">
    <property type="entry name" value="Aldolase class I"/>
    <property type="match status" value="1"/>
</dbReference>
<evidence type="ECO:0000313" key="6">
    <source>
        <dbReference type="Proteomes" id="UP001499924"/>
    </source>
</evidence>
<evidence type="ECO:0000256" key="3">
    <source>
        <dbReference type="ARBA" id="ARBA00024042"/>
    </source>
</evidence>
<dbReference type="PROSITE" id="PS51349">
    <property type="entry name" value="FMN_HYDROXY_ACID_DH_2"/>
    <property type="match status" value="1"/>
</dbReference>
<dbReference type="InterPro" id="IPR013785">
    <property type="entry name" value="Aldolase_TIM"/>
</dbReference>
<dbReference type="PIRSF" id="PIRSF000138">
    <property type="entry name" value="Al-hdrx_acd_dh"/>
    <property type="match status" value="1"/>
</dbReference>
<keyword evidence="6" id="KW-1185">Reference proteome</keyword>
<name>A0ABP6PJ73_9ACTN</name>
<dbReference type="Proteomes" id="UP001499924">
    <property type="component" value="Unassembled WGS sequence"/>
</dbReference>
<evidence type="ECO:0000313" key="5">
    <source>
        <dbReference type="EMBL" id="GAA3180688.1"/>
    </source>
</evidence>
<dbReference type="Pfam" id="PF01070">
    <property type="entry name" value="FMN_dh"/>
    <property type="match status" value="1"/>
</dbReference>